<sequence>MTKLLNLNTVLQSLPDTLKLEVDTGNGNLYVNRKYILEVCRELKNNNKFQFNYLKSISAVDYVEFFEVVYHLDSLINNTSLVVKSKLYGRDGNSIHSVISIWKGAELQEREIWDLMGIFFEGHPNMKRILLWEGFKGHPLRKDFLK</sequence>
<dbReference type="GO" id="GO:0008137">
    <property type="term" value="F:NADH dehydrogenase (ubiquinone) activity"/>
    <property type="evidence" value="ECO:0007669"/>
    <property type="project" value="InterPro"/>
</dbReference>
<dbReference type="InterPro" id="IPR010218">
    <property type="entry name" value="NADH_DH_suC"/>
</dbReference>
<proteinExistence type="inferred from homology"/>
<dbReference type="PROSITE" id="PS00542">
    <property type="entry name" value="COMPLEX1_30K"/>
    <property type="match status" value="1"/>
</dbReference>
<reference evidence="4" key="1">
    <citation type="submission" date="2018-05" db="EMBL/GenBank/DDBJ databases">
        <authorList>
            <person name="Lanie J.A."/>
            <person name="Ng W.-L."/>
            <person name="Kazmierczak K.M."/>
            <person name="Andrzejewski T.M."/>
            <person name="Davidsen T.M."/>
            <person name="Wayne K.J."/>
            <person name="Tettelin H."/>
            <person name="Glass J.I."/>
            <person name="Rusch D."/>
            <person name="Podicherti R."/>
            <person name="Tsui H.-C.T."/>
            <person name="Winkler M.E."/>
        </authorList>
    </citation>
    <scope>NUCLEOTIDE SEQUENCE</scope>
</reference>
<dbReference type="EMBL" id="UINC01042146">
    <property type="protein sequence ID" value="SVB44380.1"/>
    <property type="molecule type" value="Genomic_DNA"/>
</dbReference>
<dbReference type="InterPro" id="IPR020396">
    <property type="entry name" value="NADH_UbQ_OxRdtase_CS"/>
</dbReference>
<dbReference type="SUPFAM" id="SSF143243">
    <property type="entry name" value="Nqo5-like"/>
    <property type="match status" value="1"/>
</dbReference>
<name>A0A382E100_9ZZZZ</name>
<dbReference type="Pfam" id="PF00329">
    <property type="entry name" value="Complex1_30kDa"/>
    <property type="match status" value="1"/>
</dbReference>
<gene>
    <name evidence="4" type="ORF">METZ01_LOCUS197234</name>
</gene>
<evidence type="ECO:0000313" key="4">
    <source>
        <dbReference type="EMBL" id="SVB44380.1"/>
    </source>
</evidence>
<evidence type="ECO:0000256" key="1">
    <source>
        <dbReference type="ARBA" id="ARBA00007569"/>
    </source>
</evidence>
<accession>A0A382E100</accession>
<dbReference type="NCBIfam" id="TIGR01961">
    <property type="entry name" value="NuoC_fam"/>
    <property type="match status" value="1"/>
</dbReference>
<comment type="similarity">
    <text evidence="1">Belongs to the complex I 30 kDa subunit family.</text>
</comment>
<dbReference type="PANTHER" id="PTHR10884:SF14">
    <property type="entry name" value="NADH DEHYDROGENASE [UBIQUINONE] IRON-SULFUR PROTEIN 3, MITOCHONDRIAL"/>
    <property type="match status" value="1"/>
</dbReference>
<dbReference type="AlphaFoldDB" id="A0A382E100"/>
<evidence type="ECO:0000256" key="2">
    <source>
        <dbReference type="ARBA" id="ARBA00022448"/>
    </source>
</evidence>
<dbReference type="GO" id="GO:0016651">
    <property type="term" value="F:oxidoreductase activity, acting on NAD(P)H"/>
    <property type="evidence" value="ECO:0007669"/>
    <property type="project" value="InterPro"/>
</dbReference>
<dbReference type="InterPro" id="IPR037232">
    <property type="entry name" value="NADH_quin_OxRdtase_su_C/D-like"/>
</dbReference>
<keyword evidence="2" id="KW-0813">Transport</keyword>
<dbReference type="PANTHER" id="PTHR10884">
    <property type="entry name" value="NADH DEHYDROGENASE UBIQUINONE IRON-SULFUR PROTEIN 3"/>
    <property type="match status" value="1"/>
</dbReference>
<dbReference type="InterPro" id="IPR001268">
    <property type="entry name" value="NADH_UbQ_OxRdtase_30kDa_su"/>
</dbReference>
<feature type="domain" description="NADH:ubiquinone oxidoreductase 30kDa subunit" evidence="3">
    <location>
        <begin position="29"/>
        <end position="144"/>
    </location>
</feature>
<organism evidence="4">
    <name type="scientific">marine metagenome</name>
    <dbReference type="NCBI Taxonomy" id="408172"/>
    <lineage>
        <taxon>unclassified sequences</taxon>
        <taxon>metagenomes</taxon>
        <taxon>ecological metagenomes</taxon>
    </lineage>
</organism>
<protein>
    <recommendedName>
        <fullName evidence="3">NADH:ubiquinone oxidoreductase 30kDa subunit domain-containing protein</fullName>
    </recommendedName>
</protein>
<evidence type="ECO:0000259" key="3">
    <source>
        <dbReference type="Pfam" id="PF00329"/>
    </source>
</evidence>
<dbReference type="Gene3D" id="3.30.460.80">
    <property type="entry name" value="NADH:ubiquinone oxidoreductase, 30kDa subunit"/>
    <property type="match status" value="1"/>
</dbReference>